<protein>
    <submittedName>
        <fullName evidence="5">GuaB3 family IMP dehydrogenase-related protein</fullName>
    </submittedName>
</protein>
<dbReference type="PANTHER" id="PTHR11911:SF85">
    <property type="entry name" value="INOSINE-5'-MONOPHOSPHATE DEHYDROGENASE"/>
    <property type="match status" value="1"/>
</dbReference>
<dbReference type="Proteomes" id="UP000612893">
    <property type="component" value="Unassembled WGS sequence"/>
</dbReference>
<dbReference type="EMBL" id="JAEKNR010000157">
    <property type="protein sequence ID" value="MBJ7599560.1"/>
    <property type="molecule type" value="Genomic_DNA"/>
</dbReference>
<accession>A0A934K717</accession>
<comment type="caution">
    <text evidence="5">The sequence shown here is derived from an EMBL/GenBank/DDBJ whole genome shotgun (WGS) entry which is preliminary data.</text>
</comment>
<gene>
    <name evidence="5" type="ORF">JF922_15965</name>
</gene>
<comment type="similarity">
    <text evidence="1">Belongs to the IMPDH/GMPR family.</text>
</comment>
<dbReference type="NCBIfam" id="TIGR01304">
    <property type="entry name" value="IMP_DH_rel_2"/>
    <property type="match status" value="1"/>
</dbReference>
<evidence type="ECO:0000313" key="5">
    <source>
        <dbReference type="EMBL" id="MBJ7599560.1"/>
    </source>
</evidence>
<organism evidence="5 6">
    <name type="scientific">Candidatus Nephthysia bennettiae</name>
    <dbReference type="NCBI Taxonomy" id="3127016"/>
    <lineage>
        <taxon>Bacteria</taxon>
        <taxon>Bacillati</taxon>
        <taxon>Candidatus Dormiibacterota</taxon>
        <taxon>Candidatus Dormibacteria</taxon>
        <taxon>Candidatus Dormibacterales</taxon>
        <taxon>Candidatus Dormibacteraceae</taxon>
        <taxon>Candidatus Nephthysia</taxon>
    </lineage>
</organism>
<dbReference type="InterPro" id="IPR001093">
    <property type="entry name" value="IMP_DH_GMPRt"/>
</dbReference>
<evidence type="ECO:0000313" key="6">
    <source>
        <dbReference type="Proteomes" id="UP000612893"/>
    </source>
</evidence>
<dbReference type="PANTHER" id="PTHR11911">
    <property type="entry name" value="INOSINE-5-MONOPHOSPHATE DEHYDROGENASE RELATED"/>
    <property type="match status" value="1"/>
</dbReference>
<keyword evidence="6" id="KW-1185">Reference proteome</keyword>
<evidence type="ECO:0000259" key="4">
    <source>
        <dbReference type="Pfam" id="PF00478"/>
    </source>
</evidence>
<evidence type="ECO:0000256" key="1">
    <source>
        <dbReference type="ARBA" id="ARBA00005502"/>
    </source>
</evidence>
<dbReference type="SMART" id="SM01240">
    <property type="entry name" value="IMPDH"/>
    <property type="match status" value="1"/>
</dbReference>
<dbReference type="SUPFAM" id="SSF51412">
    <property type="entry name" value="Inosine monophosphate dehydrogenase (IMPDH)"/>
    <property type="match status" value="1"/>
</dbReference>
<dbReference type="AlphaFoldDB" id="A0A934K717"/>
<dbReference type="Pfam" id="PF00478">
    <property type="entry name" value="IMPDH"/>
    <property type="match status" value="1"/>
</dbReference>
<dbReference type="GO" id="GO:0003938">
    <property type="term" value="F:IMP dehydrogenase activity"/>
    <property type="evidence" value="ECO:0007669"/>
    <property type="project" value="InterPro"/>
</dbReference>
<name>A0A934K717_9BACT</name>
<reference evidence="5" key="1">
    <citation type="submission" date="2020-10" db="EMBL/GenBank/DDBJ databases">
        <title>Ca. Dormibacterota MAGs.</title>
        <authorList>
            <person name="Montgomery K."/>
        </authorList>
    </citation>
    <scope>NUCLEOTIDE SEQUENCE [LARGE SCALE GENOMIC DNA]</scope>
    <source>
        <strain evidence="5">SC8812_S17_10</strain>
    </source>
</reference>
<dbReference type="InterPro" id="IPR005992">
    <property type="entry name" value="IMP_DH-rel2"/>
</dbReference>
<proteinExistence type="inferred from homology"/>
<dbReference type="InterPro" id="IPR005990">
    <property type="entry name" value="IMP_DH"/>
</dbReference>
<dbReference type="GO" id="GO:0006183">
    <property type="term" value="P:GTP biosynthetic process"/>
    <property type="evidence" value="ECO:0007669"/>
    <property type="project" value="TreeGrafter"/>
</dbReference>
<sequence>MGAGIGIRACATLARPYTLPHGCESRSIYNRSARPSRGARTPIATTVRPAETDHEIGIGRRARRAYGFDEVALVPGGVTINPEEVDISFRLGRLTFRLPFLASAMDGVVDVDFAIAMGRLGGLAVLNLDGIQTRYEDPAPMVRRIVEAGRGEVNQVLKEAYREPVKARLIGERIRQVKAAGVPCAVSTVPAHAEQRAELIEEAGADVLVVQGTVLTARHHSRTYHQLSFADLCRRLTIPVVVGNCVGYQSALELMETGVAGVLVGVGPGAACTTRGVLGVGVPQVTATVDVAAARDEHQARTGNRVAVITDGGMRVGADVCKAFASGADAVMIGSPFAGAAESASRGFNWGMATPDPNLPRGTRIEVGVKATLEVILRGPARVDDGTQNFSGALRSALGVCGAHDLREFQTVDMVIAPAIASEGKALQRSQSVGMG</sequence>
<dbReference type="InterPro" id="IPR013785">
    <property type="entry name" value="Aldolase_TIM"/>
</dbReference>
<evidence type="ECO:0000256" key="2">
    <source>
        <dbReference type="ARBA" id="ARBA00023002"/>
    </source>
</evidence>
<dbReference type="Gene3D" id="3.20.20.70">
    <property type="entry name" value="Aldolase class I"/>
    <property type="match status" value="1"/>
</dbReference>
<feature type="domain" description="IMP dehydrogenase/GMP reductase" evidence="4">
    <location>
        <begin position="65"/>
        <end position="346"/>
    </location>
</feature>
<keyword evidence="2" id="KW-0560">Oxidoreductase</keyword>
<keyword evidence="3" id="KW-0520">NAD</keyword>
<evidence type="ECO:0000256" key="3">
    <source>
        <dbReference type="ARBA" id="ARBA00023027"/>
    </source>
</evidence>